<dbReference type="PANTHER" id="PTHR13190:SF1">
    <property type="entry name" value="AUTOPHAGY-RELATED 2, ISOFORM A"/>
    <property type="match status" value="1"/>
</dbReference>
<dbReference type="GO" id="GO:0034045">
    <property type="term" value="C:phagophore assembly site membrane"/>
    <property type="evidence" value="ECO:0007669"/>
    <property type="project" value="UniProtKB-SubCell"/>
</dbReference>
<evidence type="ECO:0000256" key="6">
    <source>
        <dbReference type="ARBA" id="ARBA00022824"/>
    </source>
</evidence>
<keyword evidence="8" id="KW-0445">Lipid transport</keyword>
<comment type="subcellular location">
    <subcellularLocation>
        <location evidence="1">Endoplasmic reticulum membrane</location>
        <topology evidence="1">Peripheral membrane protein</topology>
    </subcellularLocation>
    <subcellularLocation>
        <location evidence="2">Preautophagosomal structure membrane</location>
        <topology evidence="2">Peripheral membrane protein</topology>
    </subcellularLocation>
</comment>
<evidence type="ECO:0000313" key="13">
    <source>
        <dbReference type="EMBL" id="KAJ4963605.1"/>
    </source>
</evidence>
<protein>
    <recommendedName>
        <fullName evidence="4">Autophagy-related protein 2</fullName>
    </recommendedName>
</protein>
<dbReference type="GO" id="GO:0061908">
    <property type="term" value="C:phagophore"/>
    <property type="evidence" value="ECO:0007669"/>
    <property type="project" value="TreeGrafter"/>
</dbReference>
<keyword evidence="5" id="KW-0813">Transport</keyword>
<dbReference type="EMBL" id="JAMYWD010000008">
    <property type="protein sequence ID" value="KAJ4963605.1"/>
    <property type="molecule type" value="Genomic_DNA"/>
</dbReference>
<dbReference type="PANTHER" id="PTHR13190">
    <property type="entry name" value="AUTOPHAGY-RELATED 2, ISOFORM A"/>
    <property type="match status" value="1"/>
</dbReference>
<keyword evidence="7" id="KW-0072">Autophagy</keyword>
<dbReference type="GO" id="GO:0000422">
    <property type="term" value="P:autophagy of mitochondrion"/>
    <property type="evidence" value="ECO:0007669"/>
    <property type="project" value="TreeGrafter"/>
</dbReference>
<comment type="similarity">
    <text evidence="3">Belongs to the ATG2 family.</text>
</comment>
<evidence type="ECO:0000256" key="10">
    <source>
        <dbReference type="ARBA" id="ARBA00024479"/>
    </source>
</evidence>
<dbReference type="GO" id="GO:0043495">
    <property type="term" value="F:protein-membrane adaptor activity"/>
    <property type="evidence" value="ECO:0007669"/>
    <property type="project" value="TreeGrafter"/>
</dbReference>
<evidence type="ECO:0000256" key="7">
    <source>
        <dbReference type="ARBA" id="ARBA00023006"/>
    </source>
</evidence>
<dbReference type="GO" id="GO:0005789">
    <property type="term" value="C:endoplasmic reticulum membrane"/>
    <property type="evidence" value="ECO:0007669"/>
    <property type="project" value="UniProtKB-SubCell"/>
</dbReference>
<evidence type="ECO:0000313" key="14">
    <source>
        <dbReference type="Proteomes" id="UP001141806"/>
    </source>
</evidence>
<evidence type="ECO:0000256" key="5">
    <source>
        <dbReference type="ARBA" id="ARBA00022448"/>
    </source>
</evidence>
<evidence type="ECO:0000256" key="8">
    <source>
        <dbReference type="ARBA" id="ARBA00023055"/>
    </source>
</evidence>
<dbReference type="GO" id="GO:0032266">
    <property type="term" value="F:phosphatidylinositol-3-phosphate binding"/>
    <property type="evidence" value="ECO:0007669"/>
    <property type="project" value="TreeGrafter"/>
</dbReference>
<reference evidence="13" key="1">
    <citation type="journal article" date="2023" name="Plant J.">
        <title>The genome of the king protea, Protea cynaroides.</title>
        <authorList>
            <person name="Chang J."/>
            <person name="Duong T.A."/>
            <person name="Schoeman C."/>
            <person name="Ma X."/>
            <person name="Roodt D."/>
            <person name="Barker N."/>
            <person name="Li Z."/>
            <person name="Van de Peer Y."/>
            <person name="Mizrachi E."/>
        </authorList>
    </citation>
    <scope>NUCLEOTIDE SEQUENCE</scope>
    <source>
        <tissue evidence="13">Young leaves</tissue>
    </source>
</reference>
<gene>
    <name evidence="13" type="ORF">NE237_023544</name>
</gene>
<proteinExistence type="inferred from homology"/>
<dbReference type="GO" id="GO:0061709">
    <property type="term" value="P:reticulophagy"/>
    <property type="evidence" value="ECO:0007669"/>
    <property type="project" value="TreeGrafter"/>
</dbReference>
<dbReference type="InterPro" id="IPR026849">
    <property type="entry name" value="ATG2"/>
</dbReference>
<evidence type="ECO:0000256" key="1">
    <source>
        <dbReference type="ARBA" id="ARBA00004406"/>
    </source>
</evidence>
<evidence type="ECO:0000256" key="12">
    <source>
        <dbReference type="SAM" id="MobiDB-lite"/>
    </source>
</evidence>
<dbReference type="Proteomes" id="UP001141806">
    <property type="component" value="Unassembled WGS sequence"/>
</dbReference>
<comment type="caution">
    <text evidence="13">The sequence shown here is derived from an EMBL/GenBank/DDBJ whole genome shotgun (WGS) entry which is preliminary data.</text>
</comment>
<comment type="catalytic activity">
    <reaction evidence="11">
        <text>a 1,2-diacyl-sn-glycero-3-phosphoethanolamine(in) = a 1,2-diacyl-sn-glycero-3-phosphoethanolamine(out)</text>
        <dbReference type="Rhea" id="RHEA:38895"/>
        <dbReference type="ChEBI" id="CHEBI:64612"/>
    </reaction>
</comment>
<organism evidence="13 14">
    <name type="scientific">Protea cynaroides</name>
    <dbReference type="NCBI Taxonomy" id="273540"/>
    <lineage>
        <taxon>Eukaryota</taxon>
        <taxon>Viridiplantae</taxon>
        <taxon>Streptophyta</taxon>
        <taxon>Embryophyta</taxon>
        <taxon>Tracheophyta</taxon>
        <taxon>Spermatophyta</taxon>
        <taxon>Magnoliopsida</taxon>
        <taxon>Proteales</taxon>
        <taxon>Proteaceae</taxon>
        <taxon>Protea</taxon>
    </lineage>
</organism>
<feature type="compositionally biased region" description="Polar residues" evidence="12">
    <location>
        <begin position="1784"/>
        <end position="1799"/>
    </location>
</feature>
<dbReference type="GO" id="GO:0000045">
    <property type="term" value="P:autophagosome assembly"/>
    <property type="evidence" value="ECO:0007669"/>
    <property type="project" value="TreeGrafter"/>
</dbReference>
<sequence>MCAAPVIVKEGSIRSLLVKVPWNGKSCQIEVDELELVLAPLVEDNFLPGTETNLYSQDCKPPESHGSERLEDEMVNNASISVSLGLHEGVKTIAKMVQWLLTSFNVKIKKLIVAFDPCSKGEIKAGFQTTMVLRVMEIECGACVSEDATLDSDIGVESFLGMTRLTNFIEFKGVVVELLHMDDDDILTQLPSAPGSCPSNGRTPILTGESGGFSGTLKLSIPWKNGCLDIRRVDADVFIEPMELRFQPRTIKWIICLWESLKNLGMDDRFHLNCKANDLTCSPPFQSHSSTSLVSTAVATDKLMPNNENMLGDFCSSTNLETTTEALLPGSKVISDWVPLSTNRDKGERSGAELDFGASIDQFFECFDGVKNSQSMLGNSDIWNWTCSVFSAITAASTLASGSLHIPSEQKHVETNLKATIAGISVILSFHDEEQKHVSDLKNVHYLGSKCGDVLLVLQNSPQEMKFEAIVKQIELDEYFSKGNEAMNFGLIENFHHLQEEVQGALPPFPLSADDPVTQRMASSLVSEDLPFSWGSMNRINCGIIPNDDLVKVKLLRTSGINHCQITVNSTYSNDSSKGSMHFSVELPPFIFWVNFNLLNMLLDLLDQVGGSSEANTADKCFGTEDYSEQHPSSCFWGMKERTIPHATTLSQQGNMQGSILFPNARIFLFFPTKCHGDLGCYTSWDQFIAVDFCPPLRKEIIQSADSQKRYSSVASGSVHLNFGDIFLYLITSPYKDATGSNSFIQKHTFSTWKVFSVTSGGAFYSSVIMSWQDSPVTGPWIAKRAQSLATAKNSMSRNKVMGCGSEFASVTVLKDLENTHSHTRQEMILSSAFFLYVHLAPISVHLDSSRYKDLHCLLNQVLDDLSCVSRNKSAAPDLNPRREASASQMSVLVECDSVEILIDMDRVEDIKSSLQKELPGSWHSLKLKVQRFEWLSVSSIGGISGAKFVWMGHGEGELWGFITGAPSQELQLISCSNLTMGRGDGDGANALSSGSAGTSFVHFWDPESFQCVTSITVRCGTIIALGGRLDWLNSIHFFFTLPSDEKEKTGKESFEDDTPYQATFAFNLVDVALSYEPHIKNLMISEESGELCVACLFAAASLNVSNQTVSNSVDNDYKIRVQDLGLLLCALSESENARRTYNVEHLRRMGYVKVASEALVEALVRTNCKNGLLWEVECSEFRINVDTCHDTTSGLIRMIAQLQQLFAPDMEESVVHLQTRWNDVRQAHDRHDNISGIMISAGGSASSPSQNHALNLHSNSGSSVVGLMNEICEDAFNMDENRMSISGSCRSKFCVSLDGGLPGNGCNICHARDLLHNFSLNESLSGLGAESTSSPQGECFPEFIEGYCLSELHPLSELSANNQSLPQNLKCKSSNAGRDGGSGNNGWYQDASLRIVENHILDVDHPGELLATSSDDLCKARGRVHLKKVDVRWRMYAGSDWHDSGRSVQLTTNTSGRDTTVCLELVLSGMDLRYDMFPDGEICVSKLSLSIEDFHLYDSSRDAPWKLVLGYYDSKDHPRESSAKALKLDLEAVRPDPLTPLEEYRLSIAFLPILVHLHQDQLDFLISFFGVKGSSVDQSPNMAQDFDRSKTPPEKKHVIGGCIITEEALLPYFQKFDIWPVLVRVDYSPCRVDLAALRNGRYVELVNLVPWKGVELHLKHVNAVGVYGWNGVCETIVGEWLEDISQNQVHKFLKGLPTVQSLLAVGSGAAKLVSLPVKNYRKDHRLLKGVQRGAMAFVRSVSLEAVELGVHLAAGAHDILLQTEYILTSMPPSGPSSMKSETKSNVRSNQPKDAQQGIQQAYESLSDGLEKTASALVGAPLKTYQRGAGAGSALASALIMPFLESETALIGNIKRNLWRSIWVAHNLESTANAAADSLIRQGVQLH</sequence>
<dbReference type="GO" id="GO:0034727">
    <property type="term" value="P:piecemeal microautophagy of the nucleus"/>
    <property type="evidence" value="ECO:0007669"/>
    <property type="project" value="TreeGrafter"/>
</dbReference>
<dbReference type="Pfam" id="PF13329">
    <property type="entry name" value="ATG2_CAD"/>
    <property type="match status" value="2"/>
</dbReference>
<feature type="region of interest" description="Disordered" evidence="12">
    <location>
        <begin position="1772"/>
        <end position="1799"/>
    </location>
</feature>
<keyword evidence="6" id="KW-0256">Endoplasmic reticulum</keyword>
<keyword evidence="9" id="KW-0472">Membrane</keyword>
<comment type="catalytic activity">
    <reaction evidence="10">
        <text>a 1,2-diacyl-sn-glycero-3-phospho-L-serine(in) = a 1,2-diacyl-sn-glycero-3-phospho-L-serine(out)</text>
        <dbReference type="Rhea" id="RHEA:38663"/>
        <dbReference type="ChEBI" id="CHEBI:57262"/>
    </reaction>
</comment>
<accession>A0A9Q0K679</accession>
<dbReference type="GO" id="GO:0061723">
    <property type="term" value="P:glycophagy"/>
    <property type="evidence" value="ECO:0007669"/>
    <property type="project" value="TreeGrafter"/>
</dbReference>
<evidence type="ECO:0000256" key="3">
    <source>
        <dbReference type="ARBA" id="ARBA00009714"/>
    </source>
</evidence>
<name>A0A9Q0K679_9MAGN</name>
<dbReference type="GO" id="GO:0006869">
    <property type="term" value="P:lipid transport"/>
    <property type="evidence" value="ECO:0007669"/>
    <property type="project" value="UniProtKB-KW"/>
</dbReference>
<dbReference type="OrthoDB" id="18982at2759"/>
<evidence type="ECO:0000256" key="2">
    <source>
        <dbReference type="ARBA" id="ARBA00004623"/>
    </source>
</evidence>
<evidence type="ECO:0000256" key="11">
    <source>
        <dbReference type="ARBA" id="ARBA00024615"/>
    </source>
</evidence>
<keyword evidence="14" id="KW-1185">Reference proteome</keyword>
<evidence type="ECO:0000256" key="9">
    <source>
        <dbReference type="ARBA" id="ARBA00023136"/>
    </source>
</evidence>
<evidence type="ECO:0000256" key="4">
    <source>
        <dbReference type="ARBA" id="ARBA00018070"/>
    </source>
</evidence>